<reference evidence="2" key="1">
    <citation type="journal article" date="2019" name="Int. J. Syst. Evol. Microbiol.">
        <title>The Global Catalogue of Microorganisms (GCM) 10K type strain sequencing project: providing services to taxonomists for standard genome sequencing and annotation.</title>
        <authorList>
            <consortium name="The Broad Institute Genomics Platform"/>
            <consortium name="The Broad Institute Genome Sequencing Center for Infectious Disease"/>
            <person name="Wu L."/>
            <person name="Ma J."/>
        </authorList>
    </citation>
    <scope>NUCLEOTIDE SEQUENCE [LARGE SCALE GENOMIC DNA]</scope>
    <source>
        <strain evidence="2">CGMCC 1.12931</strain>
    </source>
</reference>
<evidence type="ECO:0000313" key="1">
    <source>
        <dbReference type="EMBL" id="GGE28066.1"/>
    </source>
</evidence>
<proteinExistence type="predicted"/>
<organism evidence="1 2">
    <name type="scientific">Psychroflexus planctonicus</name>
    <dbReference type="NCBI Taxonomy" id="1526575"/>
    <lineage>
        <taxon>Bacteria</taxon>
        <taxon>Pseudomonadati</taxon>
        <taxon>Bacteroidota</taxon>
        <taxon>Flavobacteriia</taxon>
        <taxon>Flavobacteriales</taxon>
        <taxon>Flavobacteriaceae</taxon>
        <taxon>Psychroflexus</taxon>
    </lineage>
</organism>
<comment type="caution">
    <text evidence="1">The sequence shown here is derived from an EMBL/GenBank/DDBJ whole genome shotgun (WGS) entry which is preliminary data.</text>
</comment>
<sequence>MQAQVKNEQERRIKKKDVPTEVMSWFKDAYEKQRKVKWFYQTDGEKKVYEAKLTYQNKKHSVEISPNGILVNIEVLIDFDEIETMTKKSITTYFETEYDKYKIKKVQIQYVGSIDDLEDLIDEDELDDDIKINYEIEFYGKNKTKDELWEALFDAVGNLLQIREIKLKATDNLDY</sequence>
<accession>A0ABQ1SF82</accession>
<dbReference type="SUPFAM" id="SSF160574">
    <property type="entry name" value="BT0923-like"/>
    <property type="match status" value="1"/>
</dbReference>
<protein>
    <submittedName>
        <fullName evidence="1">Uncharacterized protein</fullName>
    </submittedName>
</protein>
<dbReference type="EMBL" id="BMGM01000002">
    <property type="protein sequence ID" value="GGE28066.1"/>
    <property type="molecule type" value="Genomic_DNA"/>
</dbReference>
<dbReference type="Proteomes" id="UP000599179">
    <property type="component" value="Unassembled WGS sequence"/>
</dbReference>
<name>A0ABQ1SF82_9FLAO</name>
<keyword evidence="2" id="KW-1185">Reference proteome</keyword>
<evidence type="ECO:0000313" key="2">
    <source>
        <dbReference type="Proteomes" id="UP000599179"/>
    </source>
</evidence>
<gene>
    <name evidence="1" type="ORF">GCM10010832_05980</name>
</gene>
<dbReference type="Gene3D" id="3.10.450.360">
    <property type="match status" value="1"/>
</dbReference>